<dbReference type="STRING" id="90241.B0682_04320"/>
<dbReference type="Proteomes" id="UP000191094">
    <property type="component" value="Unassembled WGS sequence"/>
</dbReference>
<accession>A0A1T0CHL2</accession>
<evidence type="ECO:0000256" key="6">
    <source>
        <dbReference type="ARBA" id="ARBA00023098"/>
    </source>
</evidence>
<keyword evidence="7 8" id="KW-0012">Acyltransferase</keyword>
<dbReference type="PROSITE" id="PS00101">
    <property type="entry name" value="HEXAPEP_TRANSFERASES"/>
    <property type="match status" value="1"/>
</dbReference>
<dbReference type="GO" id="GO:0009245">
    <property type="term" value="P:lipid A biosynthetic process"/>
    <property type="evidence" value="ECO:0007669"/>
    <property type="project" value="UniProtKB-UniRule"/>
</dbReference>
<dbReference type="PIRSF" id="PIRSF000456">
    <property type="entry name" value="UDP-GlcNAc_acltr"/>
    <property type="match status" value="1"/>
</dbReference>
<proteinExistence type="inferred from homology"/>
<name>A0A1T0CHL2_9GAMM</name>
<evidence type="ECO:0000313" key="11">
    <source>
        <dbReference type="Proteomes" id="UP000191094"/>
    </source>
</evidence>
<comment type="pathway">
    <text evidence="8">Glycolipid biosynthesis; lipid IV(A) biosynthesis; lipid IV(A) from (3R)-3-hydroxytetradecanoyl-[acyl-carrier-protein] and UDP-N-acetyl-alpha-D-glucosamine: step 1/6.</text>
</comment>
<evidence type="ECO:0000256" key="1">
    <source>
        <dbReference type="ARBA" id="ARBA00022490"/>
    </source>
</evidence>
<dbReference type="OrthoDB" id="9807278at2"/>
<feature type="domain" description="UDP N-acetylglucosamine O-acyltransferase C-terminal" evidence="9">
    <location>
        <begin position="175"/>
        <end position="256"/>
    </location>
</feature>
<protein>
    <recommendedName>
        <fullName evidence="8">Acyl-[acyl-carrier-protein]--UDP-N-acetylglucosamine O-acyltransferase</fullName>
        <shortName evidence="8">UDP-N-acetylglucosamine acyltransferase</shortName>
        <ecNumber evidence="8">2.3.1.129</ecNumber>
    </recommendedName>
</protein>
<dbReference type="UniPathway" id="UPA00359">
    <property type="reaction ID" value="UER00477"/>
</dbReference>
<dbReference type="EMBL" id="MUYT01000004">
    <property type="protein sequence ID" value="OOS21838.1"/>
    <property type="molecule type" value="Genomic_DNA"/>
</dbReference>
<dbReference type="GO" id="GO:0005737">
    <property type="term" value="C:cytoplasm"/>
    <property type="evidence" value="ECO:0007669"/>
    <property type="project" value="UniProtKB-SubCell"/>
</dbReference>
<keyword evidence="3 8" id="KW-0441">Lipid A biosynthesis</keyword>
<evidence type="ECO:0000313" key="10">
    <source>
        <dbReference type="EMBL" id="OOS21838.1"/>
    </source>
</evidence>
<dbReference type="GO" id="GO:0016020">
    <property type="term" value="C:membrane"/>
    <property type="evidence" value="ECO:0007669"/>
    <property type="project" value="GOC"/>
</dbReference>
<dbReference type="Pfam" id="PF13720">
    <property type="entry name" value="Acetyltransf_11"/>
    <property type="match status" value="1"/>
</dbReference>
<dbReference type="InterPro" id="IPR010137">
    <property type="entry name" value="Lipid_A_LpxA"/>
</dbReference>
<dbReference type="RefSeq" id="WP_078306827.1">
    <property type="nucleotide sequence ID" value="NZ_CP174475.1"/>
</dbReference>
<dbReference type="Gene3D" id="1.20.1180.10">
    <property type="entry name" value="Udp N-acetylglucosamine O-acyltransferase, C-terminal domain"/>
    <property type="match status" value="1"/>
</dbReference>
<dbReference type="NCBIfam" id="NF003657">
    <property type="entry name" value="PRK05289.1"/>
    <property type="match status" value="1"/>
</dbReference>
<evidence type="ECO:0000256" key="3">
    <source>
        <dbReference type="ARBA" id="ARBA00022556"/>
    </source>
</evidence>
<reference evidence="10 11" key="1">
    <citation type="submission" date="2017-02" db="EMBL/GenBank/DDBJ databases">
        <title>Draft genome sequence of Moraxella lincolnii CCUG 9405T type strain.</title>
        <authorList>
            <person name="Salva-Serra F."/>
            <person name="Engstrom-Jakobsson H."/>
            <person name="Thorell K."/>
            <person name="Jaen-Luchoro D."/>
            <person name="Gonzales-Siles L."/>
            <person name="Karlsson R."/>
            <person name="Yazdan S."/>
            <person name="Boulund F."/>
            <person name="Johnning A."/>
            <person name="Engstrand L."/>
            <person name="Kristiansson E."/>
            <person name="Moore E."/>
        </authorList>
    </citation>
    <scope>NUCLEOTIDE SEQUENCE [LARGE SCALE GENOMIC DNA]</scope>
    <source>
        <strain evidence="10 11">CCUG 9405</strain>
    </source>
</reference>
<dbReference type="NCBIfam" id="TIGR01852">
    <property type="entry name" value="lipid_A_lpxA"/>
    <property type="match status" value="1"/>
</dbReference>
<comment type="subcellular location">
    <subcellularLocation>
        <location evidence="8">Cytoplasm</location>
    </subcellularLocation>
</comment>
<comment type="function">
    <text evidence="8">Involved in the biosynthesis of lipid A, a phosphorylated glycolipid that anchors the lipopolysaccharide to the outer membrane of the cell.</text>
</comment>
<evidence type="ECO:0000256" key="4">
    <source>
        <dbReference type="ARBA" id="ARBA00022679"/>
    </source>
</evidence>
<dbReference type="InterPro" id="IPR018357">
    <property type="entry name" value="Hexapep_transf_CS"/>
</dbReference>
<dbReference type="Pfam" id="PF00132">
    <property type="entry name" value="Hexapep"/>
    <property type="match status" value="2"/>
</dbReference>
<comment type="caution">
    <text evidence="10">The sequence shown here is derived from an EMBL/GenBank/DDBJ whole genome shotgun (WGS) entry which is preliminary data.</text>
</comment>
<organism evidence="10 11">
    <name type="scientific">Lwoffella lincolnii</name>
    <dbReference type="NCBI Taxonomy" id="90241"/>
    <lineage>
        <taxon>Bacteria</taxon>
        <taxon>Pseudomonadati</taxon>
        <taxon>Pseudomonadota</taxon>
        <taxon>Gammaproteobacteria</taxon>
        <taxon>Moraxellales</taxon>
        <taxon>Moraxellaceae</taxon>
        <taxon>Lwoffella</taxon>
    </lineage>
</organism>
<dbReference type="PANTHER" id="PTHR43480:SF1">
    <property type="entry name" value="ACYL-[ACYL-CARRIER-PROTEIN]--UDP-N-ACETYLGLUCOSAMINE O-ACYLTRANSFERASE, MITOCHONDRIAL-RELATED"/>
    <property type="match status" value="1"/>
</dbReference>
<comment type="catalytic activity">
    <reaction evidence="8">
        <text>a (3R)-hydroxyacyl-[ACP] + UDP-N-acetyl-alpha-D-glucosamine = a UDP-3-O-[(3R)-3-hydroxyacyl]-N-acetyl-alpha-D-glucosamine + holo-[ACP]</text>
        <dbReference type="Rhea" id="RHEA:67812"/>
        <dbReference type="Rhea" id="RHEA-COMP:9685"/>
        <dbReference type="Rhea" id="RHEA-COMP:9945"/>
        <dbReference type="ChEBI" id="CHEBI:57705"/>
        <dbReference type="ChEBI" id="CHEBI:64479"/>
        <dbReference type="ChEBI" id="CHEBI:78827"/>
        <dbReference type="ChEBI" id="CHEBI:173225"/>
        <dbReference type="EC" id="2.3.1.129"/>
    </reaction>
</comment>
<dbReference type="SUPFAM" id="SSF51161">
    <property type="entry name" value="Trimeric LpxA-like enzymes"/>
    <property type="match status" value="1"/>
</dbReference>
<dbReference type="GO" id="GO:0008780">
    <property type="term" value="F:acyl-[acyl-carrier-protein]-UDP-N-acetylglucosamine O-acyltransferase activity"/>
    <property type="evidence" value="ECO:0007669"/>
    <property type="project" value="UniProtKB-UniRule"/>
</dbReference>
<comment type="subunit">
    <text evidence="8">Homotrimer.</text>
</comment>
<evidence type="ECO:0000259" key="9">
    <source>
        <dbReference type="Pfam" id="PF13720"/>
    </source>
</evidence>
<dbReference type="InterPro" id="IPR037157">
    <property type="entry name" value="Acetyltransf_C_sf"/>
</dbReference>
<evidence type="ECO:0000256" key="5">
    <source>
        <dbReference type="ARBA" id="ARBA00022737"/>
    </source>
</evidence>
<keyword evidence="5 8" id="KW-0677">Repeat</keyword>
<keyword evidence="1 8" id="KW-0963">Cytoplasm</keyword>
<dbReference type="InterPro" id="IPR001451">
    <property type="entry name" value="Hexapep"/>
</dbReference>
<sequence length="257" mass="28013">MTIHPTAIISDNTHIDPTAKIGAYCVIGDDVSIGAGCVLMSHVVIRKNTKIGQNNKIYQFASIGEDCQDLKYAGEETWLEIGDNNLIREACSFHRGTVQDGGVTKIGSHNLFMVNTHIAHDCVVGNHNILANNVGVAGHVRIGDYVVIGGNAGIHQFCHVAHYAMIAAASLIIKDVMAFTTVSGNPAKVRGLNIEGMRRKSWSNHTISQLRQAYQWVFRSGLTTDQAIAKLKPMVADEPKIQLMIDSLTNSRRGIVR</sequence>
<keyword evidence="6 8" id="KW-0443">Lipid metabolism</keyword>
<dbReference type="Gene3D" id="2.160.10.10">
    <property type="entry name" value="Hexapeptide repeat proteins"/>
    <property type="match status" value="1"/>
</dbReference>
<dbReference type="InterPro" id="IPR029098">
    <property type="entry name" value="Acetyltransf_C"/>
</dbReference>
<evidence type="ECO:0000256" key="8">
    <source>
        <dbReference type="HAMAP-Rule" id="MF_00387"/>
    </source>
</evidence>
<dbReference type="PANTHER" id="PTHR43480">
    <property type="entry name" value="ACYL-[ACYL-CARRIER-PROTEIN]--UDP-N-ACETYLGLUCOSAMINE O-ACYLTRANSFERASE"/>
    <property type="match status" value="1"/>
</dbReference>
<evidence type="ECO:0000256" key="2">
    <source>
        <dbReference type="ARBA" id="ARBA00022516"/>
    </source>
</evidence>
<gene>
    <name evidence="8" type="primary">lpxA</name>
    <name evidence="10" type="ORF">B0682_04320</name>
</gene>
<keyword evidence="11" id="KW-1185">Reference proteome</keyword>
<dbReference type="InterPro" id="IPR011004">
    <property type="entry name" value="Trimer_LpxA-like_sf"/>
</dbReference>
<dbReference type="EC" id="2.3.1.129" evidence="8"/>
<keyword evidence="4 8" id="KW-0808">Transferase</keyword>
<evidence type="ECO:0000256" key="7">
    <source>
        <dbReference type="ARBA" id="ARBA00023315"/>
    </source>
</evidence>
<comment type="similarity">
    <text evidence="8">Belongs to the transferase hexapeptide repeat family. LpxA subfamily.</text>
</comment>
<dbReference type="HAMAP" id="MF_00387">
    <property type="entry name" value="LpxA"/>
    <property type="match status" value="1"/>
</dbReference>
<keyword evidence="2 8" id="KW-0444">Lipid biosynthesis</keyword>
<dbReference type="CDD" id="cd03351">
    <property type="entry name" value="LbH_UDP-GlcNAc_AT"/>
    <property type="match status" value="1"/>
</dbReference>
<dbReference type="AlphaFoldDB" id="A0A1T0CHL2"/>